<dbReference type="CDD" id="cd09988">
    <property type="entry name" value="Formimidoylglutamase"/>
    <property type="match status" value="1"/>
</dbReference>
<dbReference type="Pfam" id="PF00491">
    <property type="entry name" value="Arginase"/>
    <property type="match status" value="1"/>
</dbReference>
<dbReference type="STRING" id="331648.BST97_14010"/>
<dbReference type="SUPFAM" id="SSF52768">
    <property type="entry name" value="Arginase/deacetylase"/>
    <property type="match status" value="1"/>
</dbReference>
<dbReference type="OrthoDB" id="931936at2"/>
<dbReference type="AlphaFoldDB" id="A0A1W6MN22"/>
<dbReference type="GO" id="GO:0046872">
    <property type="term" value="F:metal ion binding"/>
    <property type="evidence" value="ECO:0007669"/>
    <property type="project" value="InterPro"/>
</dbReference>
<evidence type="ECO:0000313" key="1">
    <source>
        <dbReference type="EMBL" id="ARN79013.1"/>
    </source>
</evidence>
<dbReference type="InterPro" id="IPR006035">
    <property type="entry name" value="Ureohydrolase"/>
</dbReference>
<accession>A0A1W6MN22</accession>
<dbReference type="GO" id="GO:0016813">
    <property type="term" value="F:hydrolase activity, acting on carbon-nitrogen (but not peptide) bonds, in linear amidines"/>
    <property type="evidence" value="ECO:0007669"/>
    <property type="project" value="UniProtKB-ARBA"/>
</dbReference>
<organism evidence="1 2">
    <name type="scientific">Nonlabens spongiae</name>
    <dbReference type="NCBI Taxonomy" id="331648"/>
    <lineage>
        <taxon>Bacteria</taxon>
        <taxon>Pseudomonadati</taxon>
        <taxon>Bacteroidota</taxon>
        <taxon>Flavobacteriia</taxon>
        <taxon>Flavobacteriales</taxon>
        <taxon>Flavobacteriaceae</taxon>
        <taxon>Nonlabens</taxon>
    </lineage>
</organism>
<dbReference type="InterPro" id="IPR023696">
    <property type="entry name" value="Ureohydrolase_dom_sf"/>
</dbReference>
<dbReference type="EMBL" id="CP019344">
    <property type="protein sequence ID" value="ARN79013.1"/>
    <property type="molecule type" value="Genomic_DNA"/>
</dbReference>
<proteinExistence type="predicted"/>
<name>A0A1W6MN22_9FLAO</name>
<keyword evidence="2" id="KW-1185">Reference proteome</keyword>
<dbReference type="Gene3D" id="3.40.800.10">
    <property type="entry name" value="Ureohydrolase domain"/>
    <property type="match status" value="1"/>
</dbReference>
<protein>
    <submittedName>
        <fullName evidence="1">Arginase</fullName>
    </submittedName>
</protein>
<dbReference type="Proteomes" id="UP000193431">
    <property type="component" value="Chromosome"/>
</dbReference>
<reference evidence="1 2" key="1">
    <citation type="submission" date="2016-11" db="EMBL/GenBank/DDBJ databases">
        <title>Trade-off between light-utilization and light-protection in marine flavobacteria.</title>
        <authorList>
            <person name="Kumagai Y."/>
        </authorList>
    </citation>
    <scope>NUCLEOTIDE SEQUENCE [LARGE SCALE GENOMIC DNA]</scope>
    <source>
        <strain evidence="1 2">JCM 13191</strain>
    </source>
</reference>
<gene>
    <name evidence="1" type="ORF">BST97_14010</name>
</gene>
<sequence>MAFEFLTPVGSDVSDHCADLRDGQIGQQLDFFVGGELELSSYDIAIVGCRENRRSQDLDFSGTQVELVKNVFYDLYAGDWNFQIIDLGCINPGNEIEDTYYAIRTLSEACLKHNTILVVLGGGQDLNYPIYRSFDSTGAMVNFVNLDSKFDLGDIDAPLDAGNFVGKMVSEQPYNLFNYSNIAFQTYYNSQEEIDLLESLYFDAMRLGALDDGSTESEPVLRDADVVSVDMKVVEGGYLAFAKAFPNGLNGKQICSLMRYAGISDKSKILSISELPVELNKQSTHLIAQMMWYYIEGVSHRMGEQPPNLENGFLKYTVPNEREELVFYKSQLSKRWWMELPFFTGHNNKLRQFTLLACDEKDYHKALENELPERWIKARMKNEI</sequence>
<dbReference type="RefSeq" id="WP_085767815.1">
    <property type="nucleotide sequence ID" value="NZ_CP019344.1"/>
</dbReference>
<evidence type="ECO:0000313" key="2">
    <source>
        <dbReference type="Proteomes" id="UP000193431"/>
    </source>
</evidence>